<dbReference type="GO" id="GO:0003677">
    <property type="term" value="F:DNA binding"/>
    <property type="evidence" value="ECO:0007669"/>
    <property type="project" value="UniProtKB-KW"/>
</dbReference>
<keyword evidence="2" id="KW-0805">Transcription regulation</keyword>
<dbReference type="PANTHER" id="PTHR30346:SF0">
    <property type="entry name" value="HCA OPERON TRANSCRIPTIONAL ACTIVATOR HCAR"/>
    <property type="match status" value="1"/>
</dbReference>
<gene>
    <name evidence="7" type="ORF">BIY26_11210</name>
    <name evidence="6" type="ORF">BN1221_04768c</name>
</gene>
<sequence>MKMQLLYEFIQLSDLLNFSRAAQKMNITQPVLSRHMKALEEQFGAELFRRDTHSVELTSTGKLLCGEARKIIQQYESSVSIVNAFTGKSRRRLTITYLGEAIQHVLVELLTQFQRNHPDIMVECRDSELDEALFFLEDHTCDLGFLVRPNFLENKKFSSLPFQTDSLCAVVNKHHPLAGKERVSLREVSQWPIIRVDPREFLLSEEYSTRFFDCYGIAFNLDKEYPNLKTCCFNLEFREQVALVMPKHRGYLLGPNCVLLEIMENDYWFNLELVWDNKNTNPCIPLFLNEFKVFFNNKHLLS</sequence>
<comment type="similarity">
    <text evidence="1">Belongs to the LysR transcriptional regulatory family.</text>
</comment>
<evidence type="ECO:0000256" key="2">
    <source>
        <dbReference type="ARBA" id="ARBA00023015"/>
    </source>
</evidence>
<dbReference type="FunFam" id="1.10.10.10:FF:000001">
    <property type="entry name" value="LysR family transcriptional regulator"/>
    <property type="match status" value="1"/>
</dbReference>
<dbReference type="GeneID" id="70907180"/>
<dbReference type="CDD" id="cd05466">
    <property type="entry name" value="PBP2_LTTR_substrate"/>
    <property type="match status" value="1"/>
</dbReference>
<dbReference type="OrthoDB" id="8437302at2"/>
<proteinExistence type="inferred from homology"/>
<evidence type="ECO:0000313" key="6">
    <source>
        <dbReference type="EMBL" id="CPR21228.1"/>
    </source>
</evidence>
<evidence type="ECO:0000256" key="1">
    <source>
        <dbReference type="ARBA" id="ARBA00009437"/>
    </source>
</evidence>
<dbReference type="PRINTS" id="PR00039">
    <property type="entry name" value="HTHLYSR"/>
</dbReference>
<keyword evidence="4" id="KW-0804">Transcription</keyword>
<dbReference type="SUPFAM" id="SSF46785">
    <property type="entry name" value="Winged helix' DNA-binding domain"/>
    <property type="match status" value="1"/>
</dbReference>
<dbReference type="Gene3D" id="1.10.10.10">
    <property type="entry name" value="Winged helix-like DNA-binding domain superfamily/Winged helix DNA-binding domain"/>
    <property type="match status" value="1"/>
</dbReference>
<dbReference type="EMBL" id="MJLX01000026">
    <property type="protein sequence ID" value="RLM23974.1"/>
    <property type="molecule type" value="Genomic_DNA"/>
</dbReference>
<dbReference type="Pfam" id="PF00126">
    <property type="entry name" value="HTH_1"/>
    <property type="match status" value="1"/>
</dbReference>
<evidence type="ECO:0000256" key="4">
    <source>
        <dbReference type="ARBA" id="ARBA00023163"/>
    </source>
</evidence>
<keyword evidence="3" id="KW-0238">DNA-binding</keyword>
<dbReference type="InterPro" id="IPR000847">
    <property type="entry name" value="LysR_HTH_N"/>
</dbReference>
<dbReference type="InterPro" id="IPR036390">
    <property type="entry name" value="WH_DNA-bd_sf"/>
</dbReference>
<dbReference type="RefSeq" id="WP_048639393.1">
    <property type="nucleotide sequence ID" value="NZ_CGIG01000001.1"/>
</dbReference>
<name>A0A0G4K2V3_9GAMM</name>
<dbReference type="Pfam" id="PF03466">
    <property type="entry name" value="LysR_substrate"/>
    <property type="match status" value="1"/>
</dbReference>
<keyword evidence="8" id="KW-1185">Reference proteome</keyword>
<dbReference type="SUPFAM" id="SSF53850">
    <property type="entry name" value="Periplasmic binding protein-like II"/>
    <property type="match status" value="1"/>
</dbReference>
<dbReference type="Proteomes" id="UP000285972">
    <property type="component" value="Unassembled WGS sequence"/>
</dbReference>
<dbReference type="GO" id="GO:0003700">
    <property type="term" value="F:DNA-binding transcription factor activity"/>
    <property type="evidence" value="ECO:0007669"/>
    <property type="project" value="InterPro"/>
</dbReference>
<dbReference type="PANTHER" id="PTHR30346">
    <property type="entry name" value="TRANSCRIPTIONAL DUAL REGULATOR HCAR-RELATED"/>
    <property type="match status" value="1"/>
</dbReference>
<reference evidence="8" key="1">
    <citation type="submission" date="2015-01" db="EMBL/GenBank/DDBJ databases">
        <authorList>
            <person name="Paterson Steve"/>
        </authorList>
    </citation>
    <scope>NUCLEOTIDE SEQUENCE [LARGE SCALE GENOMIC DNA]</scope>
    <source>
        <strain evidence="8">OBR1</strain>
    </source>
</reference>
<dbReference type="Gene3D" id="3.40.190.10">
    <property type="entry name" value="Periplasmic binding protein-like II"/>
    <property type="match status" value="2"/>
</dbReference>
<evidence type="ECO:0000313" key="7">
    <source>
        <dbReference type="EMBL" id="RLM23974.1"/>
    </source>
</evidence>
<protein>
    <submittedName>
        <fullName evidence="7">LysR family transcriptional regulator</fullName>
    </submittedName>
    <submittedName>
        <fullName evidence="6">Transcriptional regulator, LysR family</fullName>
    </submittedName>
</protein>
<dbReference type="Proteomes" id="UP000044377">
    <property type="component" value="Unassembled WGS sequence"/>
</dbReference>
<organism evidence="6 8">
    <name type="scientific">Brenneria goodwinii</name>
    <dbReference type="NCBI Taxonomy" id="1109412"/>
    <lineage>
        <taxon>Bacteria</taxon>
        <taxon>Pseudomonadati</taxon>
        <taxon>Pseudomonadota</taxon>
        <taxon>Gammaproteobacteria</taxon>
        <taxon>Enterobacterales</taxon>
        <taxon>Pectobacteriaceae</taxon>
        <taxon>Brenneria</taxon>
    </lineage>
</organism>
<reference evidence="6" key="2">
    <citation type="submission" date="2015-01" db="EMBL/GenBank/DDBJ databases">
        <authorList>
            <person name="Xiang T."/>
            <person name="Song Y."/>
            <person name="Huang L."/>
            <person name="Wang B."/>
            <person name="Wu P."/>
        </authorList>
    </citation>
    <scope>NUCLEOTIDE SEQUENCE [LARGE SCALE GENOMIC DNA]</scope>
    <source>
        <strain evidence="6">OBR1</strain>
    </source>
</reference>
<dbReference type="PROSITE" id="PS50931">
    <property type="entry name" value="HTH_LYSR"/>
    <property type="match status" value="1"/>
</dbReference>
<dbReference type="InterPro" id="IPR036388">
    <property type="entry name" value="WH-like_DNA-bd_sf"/>
</dbReference>
<feature type="domain" description="HTH lysR-type" evidence="5">
    <location>
        <begin position="1"/>
        <end position="58"/>
    </location>
</feature>
<dbReference type="AlphaFoldDB" id="A0A0G4K2V3"/>
<dbReference type="KEGG" id="bgj:AWC36_10245"/>
<dbReference type="STRING" id="1109412.BN1221_04768c"/>
<dbReference type="EMBL" id="CGIG01000001">
    <property type="protein sequence ID" value="CPR21228.1"/>
    <property type="molecule type" value="Genomic_DNA"/>
</dbReference>
<dbReference type="InterPro" id="IPR005119">
    <property type="entry name" value="LysR_subst-bd"/>
</dbReference>
<evidence type="ECO:0000256" key="3">
    <source>
        <dbReference type="ARBA" id="ARBA00023125"/>
    </source>
</evidence>
<dbReference type="GO" id="GO:0032993">
    <property type="term" value="C:protein-DNA complex"/>
    <property type="evidence" value="ECO:0007669"/>
    <property type="project" value="TreeGrafter"/>
</dbReference>
<evidence type="ECO:0000313" key="8">
    <source>
        <dbReference type="Proteomes" id="UP000044377"/>
    </source>
</evidence>
<reference evidence="7 9" key="3">
    <citation type="submission" date="2016-09" db="EMBL/GenBank/DDBJ databases">
        <authorList>
            <person name="Doonan J."/>
            <person name="Pachebat J.A."/>
            <person name="Golyshin P.N."/>
            <person name="Denman S."/>
            <person name="Mcdonald J.E."/>
        </authorList>
    </citation>
    <scope>NUCLEOTIDE SEQUENCE [LARGE SCALE GENOMIC DNA]</scope>
    <source>
        <strain evidence="7 9">FRB141</strain>
    </source>
</reference>
<evidence type="ECO:0000259" key="5">
    <source>
        <dbReference type="PROSITE" id="PS50931"/>
    </source>
</evidence>
<evidence type="ECO:0000313" key="9">
    <source>
        <dbReference type="Proteomes" id="UP000285972"/>
    </source>
</evidence>
<accession>A0A0G4K2V3</accession>